<dbReference type="STRING" id="661478.OP10G_2642"/>
<dbReference type="Gene3D" id="1.20.120.450">
    <property type="entry name" value="dinb family like domain"/>
    <property type="match status" value="1"/>
</dbReference>
<evidence type="ECO:0000256" key="2">
    <source>
        <dbReference type="ARBA" id="ARBA00022723"/>
    </source>
</evidence>
<dbReference type="KEGG" id="fgi:OP10G_2642"/>
<keyword evidence="2 3" id="KW-0479">Metal-binding</keyword>
<reference evidence="4 5" key="1">
    <citation type="journal article" date="2014" name="PLoS ONE">
        <title>The first complete genome sequence of the class fimbriimonadia in the phylum armatimonadetes.</title>
        <authorList>
            <person name="Hu Z.Y."/>
            <person name="Wang Y.Z."/>
            <person name="Im W.T."/>
            <person name="Wang S.Y."/>
            <person name="Zhao G.P."/>
            <person name="Zheng H.J."/>
            <person name="Quan Z.X."/>
        </authorList>
    </citation>
    <scope>NUCLEOTIDE SEQUENCE [LARGE SCALE GENOMIC DNA]</scope>
    <source>
        <strain evidence="4">Gsoil 348</strain>
    </source>
</reference>
<keyword evidence="5" id="KW-1185">Reference proteome</keyword>
<evidence type="ECO:0000313" key="5">
    <source>
        <dbReference type="Proteomes" id="UP000027982"/>
    </source>
</evidence>
<feature type="binding site" evidence="3">
    <location>
        <position position="131"/>
    </location>
    <ligand>
        <name>a divalent metal cation</name>
        <dbReference type="ChEBI" id="CHEBI:60240"/>
    </ligand>
</feature>
<dbReference type="GO" id="GO:0046872">
    <property type="term" value="F:metal ion binding"/>
    <property type="evidence" value="ECO:0007669"/>
    <property type="project" value="UniProtKB-KW"/>
</dbReference>
<protein>
    <submittedName>
        <fullName evidence="4">DinB family protein</fullName>
    </submittedName>
</protein>
<feature type="binding site" evidence="3">
    <location>
        <position position="127"/>
    </location>
    <ligand>
        <name>a divalent metal cation</name>
        <dbReference type="ChEBI" id="CHEBI:60240"/>
    </ligand>
</feature>
<accession>A0A068NTB9</accession>
<organism evidence="4 5">
    <name type="scientific">Fimbriimonas ginsengisoli Gsoil 348</name>
    <dbReference type="NCBI Taxonomy" id="661478"/>
    <lineage>
        <taxon>Bacteria</taxon>
        <taxon>Bacillati</taxon>
        <taxon>Armatimonadota</taxon>
        <taxon>Fimbriimonadia</taxon>
        <taxon>Fimbriimonadales</taxon>
        <taxon>Fimbriimonadaceae</taxon>
        <taxon>Fimbriimonas</taxon>
    </lineage>
</organism>
<comment type="similarity">
    <text evidence="1">Belongs to the DinB family.</text>
</comment>
<feature type="binding site" evidence="3">
    <location>
        <position position="47"/>
    </location>
    <ligand>
        <name>a divalent metal cation</name>
        <dbReference type="ChEBI" id="CHEBI:60240"/>
    </ligand>
</feature>
<dbReference type="InterPro" id="IPR034660">
    <property type="entry name" value="DinB/YfiT-like"/>
</dbReference>
<evidence type="ECO:0000313" key="4">
    <source>
        <dbReference type="EMBL" id="AIE86010.1"/>
    </source>
</evidence>
<proteinExistence type="inferred from homology"/>
<dbReference type="eggNOG" id="COG2318">
    <property type="taxonomic scope" value="Bacteria"/>
</dbReference>
<dbReference type="EMBL" id="CP007139">
    <property type="protein sequence ID" value="AIE86010.1"/>
    <property type="molecule type" value="Genomic_DNA"/>
</dbReference>
<dbReference type="HOGENOM" id="CLU_1632938_0_0_0"/>
<dbReference type="SUPFAM" id="SSF109854">
    <property type="entry name" value="DinB/YfiT-like putative metalloenzymes"/>
    <property type="match status" value="1"/>
</dbReference>
<dbReference type="RefSeq" id="WP_025225444.1">
    <property type="nucleotide sequence ID" value="NZ_CP007139.1"/>
</dbReference>
<gene>
    <name evidence="4" type="ORF">OP10G_2642</name>
</gene>
<evidence type="ECO:0000256" key="3">
    <source>
        <dbReference type="PIRSR" id="PIRSR607837-1"/>
    </source>
</evidence>
<dbReference type="AlphaFoldDB" id="A0A068NTB9"/>
<dbReference type="Proteomes" id="UP000027982">
    <property type="component" value="Chromosome"/>
</dbReference>
<dbReference type="Pfam" id="PF05163">
    <property type="entry name" value="DinB"/>
    <property type="match status" value="1"/>
</dbReference>
<dbReference type="InterPro" id="IPR007837">
    <property type="entry name" value="DinB"/>
</dbReference>
<dbReference type="OrthoDB" id="27315at2"/>
<evidence type="ECO:0000256" key="1">
    <source>
        <dbReference type="ARBA" id="ARBA00008635"/>
    </source>
</evidence>
<sequence length="162" mass="18519">MGLTEALLDSWDRQCHIVDAVAGLVTEETRKALPSPDGWPLDHQLAHIHLVRRYWLSQVSPERGKALGETYTDGWETPIEDLDRIKELLRDSAVAVREAMQELLTNGTGAIGGYDHPVLFLQHMIWHEGWHVGLIFLGLRLAGHEPTEEWEEPNVWGQWRTE</sequence>
<name>A0A068NTB9_FIMGI</name>